<dbReference type="Proteomes" id="UP000056450">
    <property type="component" value="Unassembled WGS sequence"/>
</dbReference>
<name>A0AAP1C5R6_9BURK</name>
<dbReference type="AlphaFoldDB" id="A0AAP1C5R6"/>
<organism evidence="2 3">
    <name type="scientific">Burkholderia latens</name>
    <dbReference type="NCBI Taxonomy" id="488446"/>
    <lineage>
        <taxon>Bacteria</taxon>
        <taxon>Pseudomonadati</taxon>
        <taxon>Pseudomonadota</taxon>
        <taxon>Betaproteobacteria</taxon>
        <taxon>Burkholderiales</taxon>
        <taxon>Burkholderiaceae</taxon>
        <taxon>Burkholderia</taxon>
        <taxon>Burkholderia cepacia complex</taxon>
    </lineage>
</organism>
<dbReference type="Gene3D" id="3.20.20.140">
    <property type="entry name" value="Metal-dependent hydrolases"/>
    <property type="match status" value="1"/>
</dbReference>
<accession>A0AAP1C5R6</accession>
<dbReference type="Gene3D" id="2.30.40.10">
    <property type="entry name" value="Urease, subunit C, domain 1"/>
    <property type="match status" value="1"/>
</dbReference>
<dbReference type="RefSeq" id="WP_059545127.1">
    <property type="nucleotide sequence ID" value="NZ_LOTQ01000012.1"/>
</dbReference>
<feature type="domain" description="Amidohydrolase-related" evidence="1">
    <location>
        <begin position="105"/>
        <end position="384"/>
    </location>
</feature>
<comment type="caution">
    <text evidence="2">The sequence shown here is derived from an EMBL/GenBank/DDBJ whole genome shotgun (WGS) entry which is preliminary data.</text>
</comment>
<protein>
    <recommendedName>
        <fullName evidence="1">Amidohydrolase-related domain-containing protein</fullName>
    </recommendedName>
</protein>
<dbReference type="SUPFAM" id="SSF51338">
    <property type="entry name" value="Composite domain of metallo-dependent hydrolases"/>
    <property type="match status" value="1"/>
</dbReference>
<dbReference type="GO" id="GO:0016810">
    <property type="term" value="F:hydrolase activity, acting on carbon-nitrogen (but not peptide) bonds"/>
    <property type="evidence" value="ECO:0007669"/>
    <property type="project" value="InterPro"/>
</dbReference>
<dbReference type="Pfam" id="PF01979">
    <property type="entry name" value="Amidohydro_1"/>
    <property type="match status" value="1"/>
</dbReference>
<proteinExistence type="predicted"/>
<sequence length="409" mass="42077">MMHAEPMVMTPGRTLPIVAPAPRDDDTWALVNALVFDSRAHVLRQADVEIAGGEIVAVVPARASRATRRIDASGLLCAPGLAAMFPTTGDASADVPCGDALPQSLARGVTLAGCLTADAVSDVARAQHAGGRVVLFTTVADRWVGPGNGPPIRSIDGCMLEYARALHAADAAGARVVVAPAIGSQLAASPRLVLALHEAARRRGSRFAVRIDSGGEYAAQFRDAYGCSGVALLRSLDALDSHLLAYPTAPLGSHERSVLRASGAHVVGATPAQGADAAVLAWPAADAGFDAWLDARRRERSAASSAWRARDAAAGLVDSLTWKGARALGLANAGRVAAGHCADLLLYERPPAVRERPAAFDAAAFLELVAHARPAAVLVDGEWVLGAPPAAAHVHGGPAAGDVAIRFAR</sequence>
<dbReference type="SUPFAM" id="SSF51556">
    <property type="entry name" value="Metallo-dependent hydrolases"/>
    <property type="match status" value="1"/>
</dbReference>
<evidence type="ECO:0000259" key="1">
    <source>
        <dbReference type="Pfam" id="PF01979"/>
    </source>
</evidence>
<dbReference type="InterPro" id="IPR011059">
    <property type="entry name" value="Metal-dep_hydrolase_composite"/>
</dbReference>
<dbReference type="InterPro" id="IPR006680">
    <property type="entry name" value="Amidohydro-rel"/>
</dbReference>
<reference evidence="2 3" key="1">
    <citation type="submission" date="2015-11" db="EMBL/GenBank/DDBJ databases">
        <title>Expanding the genomic diversity of Burkholderia species for the development of highly accurate diagnostics.</title>
        <authorList>
            <person name="Sahl J."/>
            <person name="Keim P."/>
            <person name="Wagner D."/>
        </authorList>
    </citation>
    <scope>NUCLEOTIDE SEQUENCE [LARGE SCALE GENOMIC DNA]</scope>
    <source>
        <strain evidence="2 3">RF32-BP12</strain>
    </source>
</reference>
<dbReference type="EMBL" id="LOTQ01000012">
    <property type="protein sequence ID" value="KVA10337.1"/>
    <property type="molecule type" value="Genomic_DNA"/>
</dbReference>
<dbReference type="InterPro" id="IPR032466">
    <property type="entry name" value="Metal_Hydrolase"/>
</dbReference>
<evidence type="ECO:0000313" key="3">
    <source>
        <dbReference type="Proteomes" id="UP000056450"/>
    </source>
</evidence>
<evidence type="ECO:0000313" key="2">
    <source>
        <dbReference type="EMBL" id="KVA10337.1"/>
    </source>
</evidence>
<gene>
    <name evidence="2" type="ORF">WI41_11910</name>
</gene>